<gene>
    <name evidence="1" type="ORF">DPMN_015982</name>
</gene>
<dbReference type="AlphaFoldDB" id="A0A9D4S6P9"/>
<evidence type="ECO:0000313" key="2">
    <source>
        <dbReference type="Proteomes" id="UP000828390"/>
    </source>
</evidence>
<keyword evidence="2" id="KW-1185">Reference proteome</keyword>
<dbReference type="Proteomes" id="UP000828390">
    <property type="component" value="Unassembled WGS sequence"/>
</dbReference>
<name>A0A9D4S6P9_DREPO</name>
<accession>A0A9D4S6P9</accession>
<proteinExistence type="predicted"/>
<reference evidence="1" key="1">
    <citation type="journal article" date="2019" name="bioRxiv">
        <title>The Genome of the Zebra Mussel, Dreissena polymorpha: A Resource for Invasive Species Research.</title>
        <authorList>
            <person name="McCartney M.A."/>
            <person name="Auch B."/>
            <person name="Kono T."/>
            <person name="Mallez S."/>
            <person name="Zhang Y."/>
            <person name="Obille A."/>
            <person name="Becker A."/>
            <person name="Abrahante J.E."/>
            <person name="Garbe J."/>
            <person name="Badalamenti J.P."/>
            <person name="Herman A."/>
            <person name="Mangelson H."/>
            <person name="Liachko I."/>
            <person name="Sullivan S."/>
            <person name="Sone E.D."/>
            <person name="Koren S."/>
            <person name="Silverstein K.A.T."/>
            <person name="Beckman K.B."/>
            <person name="Gohl D.M."/>
        </authorList>
    </citation>
    <scope>NUCLEOTIDE SEQUENCE</scope>
    <source>
        <strain evidence="1">Duluth1</strain>
        <tissue evidence="1">Whole animal</tissue>
    </source>
</reference>
<evidence type="ECO:0000313" key="1">
    <source>
        <dbReference type="EMBL" id="KAH3891872.1"/>
    </source>
</evidence>
<organism evidence="1 2">
    <name type="scientific">Dreissena polymorpha</name>
    <name type="common">Zebra mussel</name>
    <name type="synonym">Mytilus polymorpha</name>
    <dbReference type="NCBI Taxonomy" id="45954"/>
    <lineage>
        <taxon>Eukaryota</taxon>
        <taxon>Metazoa</taxon>
        <taxon>Spiralia</taxon>
        <taxon>Lophotrochozoa</taxon>
        <taxon>Mollusca</taxon>
        <taxon>Bivalvia</taxon>
        <taxon>Autobranchia</taxon>
        <taxon>Heteroconchia</taxon>
        <taxon>Euheterodonta</taxon>
        <taxon>Imparidentia</taxon>
        <taxon>Neoheterodontei</taxon>
        <taxon>Myida</taxon>
        <taxon>Dreissenoidea</taxon>
        <taxon>Dreissenidae</taxon>
        <taxon>Dreissena</taxon>
    </lineage>
</organism>
<protein>
    <submittedName>
        <fullName evidence="1">Uncharacterized protein</fullName>
    </submittedName>
</protein>
<sequence>MCESPAGAQTVFPSSQTVRVSPDSAPTVWETVWHRLGVAFRYHDSFCIVADCLRVSCRCPGGLGDCLPQSGILLQVPKRSWHHLRLSGSVLKVRRRYWRLAPSHTVCECPAGASLVFKTF</sequence>
<comment type="caution">
    <text evidence="1">The sequence shown here is derived from an EMBL/GenBank/DDBJ whole genome shotgun (WGS) entry which is preliminary data.</text>
</comment>
<dbReference type="EMBL" id="JAIWYP010000001">
    <property type="protein sequence ID" value="KAH3891872.1"/>
    <property type="molecule type" value="Genomic_DNA"/>
</dbReference>
<reference evidence="1" key="2">
    <citation type="submission" date="2020-11" db="EMBL/GenBank/DDBJ databases">
        <authorList>
            <person name="McCartney M.A."/>
            <person name="Auch B."/>
            <person name="Kono T."/>
            <person name="Mallez S."/>
            <person name="Becker A."/>
            <person name="Gohl D.M."/>
            <person name="Silverstein K.A.T."/>
            <person name="Koren S."/>
            <person name="Bechman K.B."/>
            <person name="Herman A."/>
            <person name="Abrahante J.E."/>
            <person name="Garbe J."/>
        </authorList>
    </citation>
    <scope>NUCLEOTIDE SEQUENCE</scope>
    <source>
        <strain evidence="1">Duluth1</strain>
        <tissue evidence="1">Whole animal</tissue>
    </source>
</reference>